<feature type="domain" description="N-acetyltransferase" evidence="1">
    <location>
        <begin position="11"/>
        <end position="155"/>
    </location>
</feature>
<comment type="caution">
    <text evidence="2">The sequence shown here is derived from an EMBL/GenBank/DDBJ whole genome shotgun (WGS) entry which is preliminary data.</text>
</comment>
<dbReference type="Gene3D" id="3.40.630.30">
    <property type="match status" value="1"/>
</dbReference>
<protein>
    <submittedName>
        <fullName evidence="2">GNAT family N-acetyltransferase</fullName>
        <ecNumber evidence="2">2.3.1.-</ecNumber>
    </submittedName>
</protein>
<reference evidence="3" key="1">
    <citation type="submission" date="2023-07" db="EMBL/GenBank/DDBJ databases">
        <title>30 novel species of actinomycetes from the DSMZ collection.</title>
        <authorList>
            <person name="Nouioui I."/>
        </authorList>
    </citation>
    <scope>NUCLEOTIDE SEQUENCE [LARGE SCALE GENOMIC DNA]</scope>
    <source>
        <strain evidence="3">DSM 41982</strain>
    </source>
</reference>
<evidence type="ECO:0000259" key="1">
    <source>
        <dbReference type="PROSITE" id="PS51186"/>
    </source>
</evidence>
<dbReference type="Pfam" id="PF18014">
    <property type="entry name" value="Acetyltransf_18"/>
    <property type="match status" value="1"/>
</dbReference>
<dbReference type="InterPro" id="IPR000182">
    <property type="entry name" value="GNAT_dom"/>
</dbReference>
<dbReference type="Pfam" id="PF13508">
    <property type="entry name" value="Acetyltransf_7"/>
    <property type="match status" value="1"/>
</dbReference>
<dbReference type="InterPro" id="IPR016181">
    <property type="entry name" value="Acyl_CoA_acyltransferase"/>
</dbReference>
<dbReference type="InterPro" id="IPR052729">
    <property type="entry name" value="Acyl/Acetyltrans_Enzymes"/>
</dbReference>
<dbReference type="RefSeq" id="WP_311677441.1">
    <property type="nucleotide sequence ID" value="NZ_JAVRER010000040.1"/>
</dbReference>
<organism evidence="2 3">
    <name type="scientific">Streptomyces evansiae</name>
    <dbReference type="NCBI Taxonomy" id="3075535"/>
    <lineage>
        <taxon>Bacteria</taxon>
        <taxon>Bacillati</taxon>
        <taxon>Actinomycetota</taxon>
        <taxon>Actinomycetes</taxon>
        <taxon>Kitasatosporales</taxon>
        <taxon>Streptomycetaceae</taxon>
        <taxon>Streptomyces</taxon>
    </lineage>
</organism>
<dbReference type="EC" id="2.3.1.-" evidence="2"/>
<keyword evidence="2" id="KW-0808">Transferase</keyword>
<dbReference type="Gene3D" id="3.40.630.90">
    <property type="match status" value="1"/>
</dbReference>
<dbReference type="PANTHER" id="PTHR47237:SF2">
    <property type="entry name" value="BLL4206 PROTEIN"/>
    <property type="match status" value="1"/>
</dbReference>
<dbReference type="PROSITE" id="PS51186">
    <property type="entry name" value="GNAT"/>
    <property type="match status" value="1"/>
</dbReference>
<evidence type="ECO:0000313" key="3">
    <source>
        <dbReference type="Proteomes" id="UP001183607"/>
    </source>
</evidence>
<proteinExistence type="predicted"/>
<evidence type="ECO:0000313" key="2">
    <source>
        <dbReference type="EMBL" id="MDT0418229.1"/>
    </source>
</evidence>
<sequence length="293" mass="31893">MLPTPPPSAALALRRLTLHDLPHCLELAENRGWFPDRRLWTLLLTAGTGYGIDDPRGGLRAVCVSHRYGPEERPGLTVLSMLLVSRDHAGQGLGRRLLSEVIAQEPVDALALYASDERAPLYEDLGFRTAATGNVETLEGHFTGAGAIPGVRVRRATAGDLRALLDVDREIFGLDRTPLLARLPAFADRMSLAEDAEGQVLGFAALRTEPHAALLGPLVAREPVLARALVADLVHEVRTPVRIVLENHQEELRDWLTGHGLRSVLHSRLMLRGAPGLPGNRFQRYAPLSTATG</sequence>
<dbReference type="AlphaFoldDB" id="A0ABD5EA05"/>
<accession>A0ABD5EA05</accession>
<dbReference type="InterPro" id="IPR041496">
    <property type="entry name" value="YitH/HolE_GNAT"/>
</dbReference>
<dbReference type="EMBL" id="JAVRER010000040">
    <property type="protein sequence ID" value="MDT0418229.1"/>
    <property type="molecule type" value="Genomic_DNA"/>
</dbReference>
<dbReference type="GO" id="GO:0016746">
    <property type="term" value="F:acyltransferase activity"/>
    <property type="evidence" value="ECO:0007669"/>
    <property type="project" value="UniProtKB-KW"/>
</dbReference>
<gene>
    <name evidence="2" type="ORF">RM574_22340</name>
</gene>
<name>A0ABD5EA05_9ACTN</name>
<keyword evidence="2" id="KW-0012">Acyltransferase</keyword>
<dbReference type="Proteomes" id="UP001183607">
    <property type="component" value="Unassembled WGS sequence"/>
</dbReference>
<dbReference type="SUPFAM" id="SSF55729">
    <property type="entry name" value="Acyl-CoA N-acyltransferases (Nat)"/>
    <property type="match status" value="1"/>
</dbReference>
<dbReference type="PANTHER" id="PTHR47237">
    <property type="entry name" value="SLL0310 PROTEIN"/>
    <property type="match status" value="1"/>
</dbReference>